<evidence type="ECO:0000313" key="1">
    <source>
        <dbReference type="EMBL" id="MDA0567814.1"/>
    </source>
</evidence>
<dbReference type="Gene3D" id="3.40.630.30">
    <property type="match status" value="1"/>
</dbReference>
<organism evidence="1 2">
    <name type="scientific">Streptomonospora mangrovi</name>
    <dbReference type="NCBI Taxonomy" id="2883123"/>
    <lineage>
        <taxon>Bacteria</taxon>
        <taxon>Bacillati</taxon>
        <taxon>Actinomycetota</taxon>
        <taxon>Actinomycetes</taxon>
        <taxon>Streptosporangiales</taxon>
        <taxon>Nocardiopsidaceae</taxon>
        <taxon>Streptomonospora</taxon>
    </lineage>
</organism>
<reference evidence="1" key="1">
    <citation type="submission" date="2021-10" db="EMBL/GenBank/DDBJ databases">
        <title>Streptomonospora sp. nov., isolated from mangrove soil.</title>
        <authorList>
            <person name="Chen X."/>
            <person name="Ge X."/>
            <person name="Liu W."/>
        </authorList>
    </citation>
    <scope>NUCLEOTIDE SEQUENCE</scope>
    <source>
        <strain evidence="1">S1-112</strain>
    </source>
</reference>
<comment type="caution">
    <text evidence="1">The sequence shown here is derived from an EMBL/GenBank/DDBJ whole genome shotgun (WGS) entry which is preliminary data.</text>
</comment>
<gene>
    <name evidence="1" type="ORF">LG943_26335</name>
</gene>
<sequence length="186" mass="19484">MASGLLGSTTVRGLQERAARALPAARVERRGGWWLRHAPGCSWWVGTVLPHGGADDDPGDLERRVVEAEEFAAARGAAACFQITPTACPAALDGLLAERGYARSAGSMSLRAAPTAHVRAAIPAPPAPVSDSTVSRRAHVEGAPPAVRVADRPGDDWFAVWPSVLGAEAGPRAEPPPHYSLGYWLA</sequence>
<dbReference type="RefSeq" id="WP_270075049.1">
    <property type="nucleotide sequence ID" value="NZ_JAJAQC010000079.1"/>
</dbReference>
<dbReference type="EMBL" id="JAJAQC010000079">
    <property type="protein sequence ID" value="MDA0567814.1"/>
    <property type="molecule type" value="Genomic_DNA"/>
</dbReference>
<accession>A0A9X3NQ41</accession>
<proteinExistence type="predicted"/>
<dbReference type="AlphaFoldDB" id="A0A9X3NQ41"/>
<keyword evidence="2" id="KW-1185">Reference proteome</keyword>
<evidence type="ECO:0000313" key="2">
    <source>
        <dbReference type="Proteomes" id="UP001140076"/>
    </source>
</evidence>
<dbReference type="Proteomes" id="UP001140076">
    <property type="component" value="Unassembled WGS sequence"/>
</dbReference>
<protein>
    <submittedName>
        <fullName evidence="1">Uncharacterized protein</fullName>
    </submittedName>
</protein>
<name>A0A9X3NQ41_9ACTN</name>